<protein>
    <submittedName>
        <fullName evidence="1">Uncharacterized protein</fullName>
    </submittedName>
</protein>
<dbReference type="KEGG" id="ddd:Dda3937_03658"/>
<evidence type="ECO:0000313" key="2">
    <source>
        <dbReference type="Proteomes" id="UP000006859"/>
    </source>
</evidence>
<reference evidence="1 2" key="1">
    <citation type="journal article" date="2011" name="J. Bacteriol.">
        <title>Genome sequence of the plant-pathogenic bacterium Dickeya dadantii 3937.</title>
        <authorList>
            <person name="Glasner J.D."/>
            <person name="Yang C.H."/>
            <person name="Reverchon S."/>
            <person name="Hugouvieux-Cotte-Pattat N."/>
            <person name="Condemine G."/>
            <person name="Bohin J.P."/>
            <person name="Van Gijsegem F."/>
            <person name="Yang S."/>
            <person name="Franza T."/>
            <person name="Expert D."/>
            <person name="Plunkett G. III"/>
            <person name="San Francisco M.J."/>
            <person name="Charkowski A.O."/>
            <person name="Py B."/>
            <person name="Bell K."/>
            <person name="Rauscher L."/>
            <person name="Rodriguez-Palenzuela P."/>
            <person name="Toussaint A."/>
            <person name="Holeva M.C."/>
            <person name="He S.Y."/>
            <person name="Douet V."/>
            <person name="Boccara M."/>
            <person name="Blanco C."/>
            <person name="Toth I."/>
            <person name="Anderson B.D."/>
            <person name="Biehl B.S."/>
            <person name="Mau B."/>
            <person name="Flynn S.M."/>
            <person name="Barras F."/>
            <person name="Lindeberg M."/>
            <person name="Birch P.R."/>
            <person name="Tsuyumu S."/>
            <person name="Shi X."/>
            <person name="Hibbing M."/>
            <person name="Yap M.N."/>
            <person name="Carpentier M."/>
            <person name="Dassa E."/>
            <person name="Umehara M."/>
            <person name="Kim J.F."/>
            <person name="Rusch M."/>
            <person name="Soni P."/>
            <person name="Mayhew G.F."/>
            <person name="Fouts D.E."/>
            <person name="Gill S.R."/>
            <person name="Blattner F.R."/>
            <person name="Keen N.T."/>
            <person name="Perna N.T."/>
        </authorList>
    </citation>
    <scope>NUCLEOTIDE SEQUENCE [LARGE SCALE GENOMIC DNA]</scope>
    <source>
        <strain evidence="1 2">3937</strain>
    </source>
</reference>
<organism evidence="1 2">
    <name type="scientific">Dickeya dadantii (strain 3937)</name>
    <name type="common">Erwinia chrysanthemi (strain 3937)</name>
    <dbReference type="NCBI Taxonomy" id="198628"/>
    <lineage>
        <taxon>Bacteria</taxon>
        <taxon>Pseudomonadati</taxon>
        <taxon>Pseudomonadota</taxon>
        <taxon>Gammaproteobacteria</taxon>
        <taxon>Enterobacterales</taxon>
        <taxon>Pectobacteriaceae</taxon>
        <taxon>Dickeya</taxon>
    </lineage>
</organism>
<dbReference type="HOGENOM" id="CLU_2464126_0_0_6"/>
<keyword evidence="2" id="KW-1185">Reference proteome</keyword>
<sequence length="88" mass="10460">MRHFFLAAIDNQQKYCRCFVVPISSLTSGVSFSQVGNDTRTALVKYYVFIRIKTLHFIFISLFFNNKQWVEDGFVCFVFINFKCDFKY</sequence>
<evidence type="ECO:0000313" key="1">
    <source>
        <dbReference type="EMBL" id="ADM98950.1"/>
    </source>
</evidence>
<dbReference type="EMBL" id="CP002038">
    <property type="protein sequence ID" value="ADM98950.1"/>
    <property type="molecule type" value="Genomic_DNA"/>
</dbReference>
<dbReference type="AlphaFoldDB" id="E0SGX2"/>
<accession>E0SGX2</accession>
<gene>
    <name evidence="1" type="ordered locus">Dda3937_03658</name>
</gene>
<dbReference type="Proteomes" id="UP000006859">
    <property type="component" value="Chromosome"/>
</dbReference>
<proteinExistence type="predicted"/>
<name>E0SGX2_DICD3</name>
<dbReference type="STRING" id="198628.Dda3937_03658"/>